<evidence type="ECO:0000313" key="2">
    <source>
        <dbReference type="EMBL" id="MBB4135090.1"/>
    </source>
</evidence>
<dbReference type="Pfam" id="PF12697">
    <property type="entry name" value="Abhydrolase_6"/>
    <property type="match status" value="1"/>
</dbReference>
<name>A0A840F491_9ACTN</name>
<dbReference type="InterPro" id="IPR029058">
    <property type="entry name" value="AB_hydrolase_fold"/>
</dbReference>
<gene>
    <name evidence="2" type="ORF">BKA16_001642</name>
</gene>
<dbReference type="Gene3D" id="3.40.50.1820">
    <property type="entry name" value="alpha/beta hydrolase"/>
    <property type="match status" value="1"/>
</dbReference>
<evidence type="ECO:0000259" key="1">
    <source>
        <dbReference type="Pfam" id="PF12697"/>
    </source>
</evidence>
<dbReference type="RefSeq" id="WP_183370186.1">
    <property type="nucleotide sequence ID" value="NZ_BAABHL010000050.1"/>
</dbReference>
<feature type="domain" description="AB hydrolase-1" evidence="1">
    <location>
        <begin position="26"/>
        <end position="239"/>
    </location>
</feature>
<dbReference type="GO" id="GO:0016020">
    <property type="term" value="C:membrane"/>
    <property type="evidence" value="ECO:0007669"/>
    <property type="project" value="TreeGrafter"/>
</dbReference>
<organism evidence="2 3">
    <name type="scientific">Gordonia humi</name>
    <dbReference type="NCBI Taxonomy" id="686429"/>
    <lineage>
        <taxon>Bacteria</taxon>
        <taxon>Bacillati</taxon>
        <taxon>Actinomycetota</taxon>
        <taxon>Actinomycetes</taxon>
        <taxon>Mycobacteriales</taxon>
        <taxon>Gordoniaceae</taxon>
        <taxon>Gordonia</taxon>
    </lineage>
</organism>
<evidence type="ECO:0000313" key="3">
    <source>
        <dbReference type="Proteomes" id="UP000551501"/>
    </source>
</evidence>
<dbReference type="Proteomes" id="UP000551501">
    <property type="component" value="Unassembled WGS sequence"/>
</dbReference>
<sequence>MPILDHPAGPVEYVRHDGDPDLPTMVFLHEGLGSAGQWGALPLLLARATGAPALVYSRHGYGGSAGSGPDGPDYLHREAFDTLPQILDALSIARPILIGHSDGASIAAIHASAHPVTSAVLIAPHIVVEQTTLDGIAHTASVFAETVRPSLGMFHDDPDELFRRWSGVWCSPEFASFDVTGLLPHITAPVLVVQGEADQYGTDVQISAVTDHVVGDVTAHLLPGTGHHPHLDDAEAIAALVGEFLQPFLSLSV</sequence>
<dbReference type="AlphaFoldDB" id="A0A840F491"/>
<dbReference type="EMBL" id="JACIFP010000001">
    <property type="protein sequence ID" value="MBB4135090.1"/>
    <property type="molecule type" value="Genomic_DNA"/>
</dbReference>
<dbReference type="PANTHER" id="PTHR43798">
    <property type="entry name" value="MONOACYLGLYCEROL LIPASE"/>
    <property type="match status" value="1"/>
</dbReference>
<dbReference type="GO" id="GO:0003824">
    <property type="term" value="F:catalytic activity"/>
    <property type="evidence" value="ECO:0007669"/>
    <property type="project" value="UniProtKB-ARBA"/>
</dbReference>
<dbReference type="PANTHER" id="PTHR43798:SF33">
    <property type="entry name" value="HYDROLASE, PUTATIVE (AFU_ORTHOLOGUE AFUA_2G14860)-RELATED"/>
    <property type="match status" value="1"/>
</dbReference>
<dbReference type="SUPFAM" id="SSF53474">
    <property type="entry name" value="alpha/beta-Hydrolases"/>
    <property type="match status" value="1"/>
</dbReference>
<dbReference type="InterPro" id="IPR050266">
    <property type="entry name" value="AB_hydrolase_sf"/>
</dbReference>
<proteinExistence type="predicted"/>
<accession>A0A840F491</accession>
<keyword evidence="3" id="KW-1185">Reference proteome</keyword>
<dbReference type="InterPro" id="IPR000073">
    <property type="entry name" value="AB_hydrolase_1"/>
</dbReference>
<reference evidence="2 3" key="1">
    <citation type="submission" date="2020-08" db="EMBL/GenBank/DDBJ databases">
        <title>Sequencing the genomes of 1000 actinobacteria strains.</title>
        <authorList>
            <person name="Klenk H.-P."/>
        </authorList>
    </citation>
    <scope>NUCLEOTIDE SEQUENCE [LARGE SCALE GENOMIC DNA]</scope>
    <source>
        <strain evidence="2 3">DSM 45298</strain>
    </source>
</reference>
<protein>
    <submittedName>
        <fullName evidence="2">Pimeloyl-ACP methyl ester carboxylesterase</fullName>
    </submittedName>
</protein>
<comment type="caution">
    <text evidence="2">The sequence shown here is derived from an EMBL/GenBank/DDBJ whole genome shotgun (WGS) entry which is preliminary data.</text>
</comment>